<dbReference type="Pfam" id="PF13041">
    <property type="entry name" value="PPR_2"/>
    <property type="match status" value="2"/>
</dbReference>
<organism evidence="4 5">
    <name type="scientific">Lithospermum erythrorhizon</name>
    <name type="common">Purple gromwell</name>
    <name type="synonym">Lithospermum officinale var. erythrorhizon</name>
    <dbReference type="NCBI Taxonomy" id="34254"/>
    <lineage>
        <taxon>Eukaryota</taxon>
        <taxon>Viridiplantae</taxon>
        <taxon>Streptophyta</taxon>
        <taxon>Embryophyta</taxon>
        <taxon>Tracheophyta</taxon>
        <taxon>Spermatophyta</taxon>
        <taxon>Magnoliopsida</taxon>
        <taxon>eudicotyledons</taxon>
        <taxon>Gunneridae</taxon>
        <taxon>Pentapetalae</taxon>
        <taxon>asterids</taxon>
        <taxon>lamiids</taxon>
        <taxon>Boraginales</taxon>
        <taxon>Boraginaceae</taxon>
        <taxon>Boraginoideae</taxon>
        <taxon>Lithospermeae</taxon>
        <taxon>Lithospermum</taxon>
    </lineage>
</organism>
<evidence type="ECO:0000313" key="5">
    <source>
        <dbReference type="Proteomes" id="UP001454036"/>
    </source>
</evidence>
<keyword evidence="1" id="KW-0677">Repeat</keyword>
<keyword evidence="5" id="KW-1185">Reference proteome</keyword>
<dbReference type="Gene3D" id="1.25.40.10">
    <property type="entry name" value="Tetratricopeptide repeat domain"/>
    <property type="match status" value="4"/>
</dbReference>
<dbReference type="PROSITE" id="PS51375">
    <property type="entry name" value="PPR"/>
    <property type="match status" value="5"/>
</dbReference>
<dbReference type="GO" id="GO:0009451">
    <property type="term" value="P:RNA modification"/>
    <property type="evidence" value="ECO:0007669"/>
    <property type="project" value="InterPro"/>
</dbReference>
<accession>A0AAV3PZY3</accession>
<name>A0AAV3PZY3_LITER</name>
<dbReference type="PANTHER" id="PTHR47926">
    <property type="entry name" value="PENTATRICOPEPTIDE REPEAT-CONTAINING PROTEIN"/>
    <property type="match status" value="1"/>
</dbReference>
<dbReference type="AlphaFoldDB" id="A0AAV3PZY3"/>
<feature type="compositionally biased region" description="Polar residues" evidence="3">
    <location>
        <begin position="49"/>
        <end position="64"/>
    </location>
</feature>
<feature type="repeat" description="PPR" evidence="2">
    <location>
        <begin position="483"/>
        <end position="517"/>
    </location>
</feature>
<dbReference type="GO" id="GO:0003723">
    <property type="term" value="F:RNA binding"/>
    <property type="evidence" value="ECO:0007669"/>
    <property type="project" value="InterPro"/>
</dbReference>
<dbReference type="Pfam" id="PF01535">
    <property type="entry name" value="PPR"/>
    <property type="match status" value="6"/>
</dbReference>
<dbReference type="NCBIfam" id="TIGR00756">
    <property type="entry name" value="PPR"/>
    <property type="match status" value="3"/>
</dbReference>
<proteinExistence type="predicted"/>
<feature type="repeat" description="PPR" evidence="2">
    <location>
        <begin position="146"/>
        <end position="180"/>
    </location>
</feature>
<dbReference type="FunFam" id="1.25.40.10:FF:000073">
    <property type="entry name" value="Pentatricopeptide repeat-containing protein chloroplastic"/>
    <property type="match status" value="1"/>
</dbReference>
<feature type="repeat" description="PPR" evidence="2">
    <location>
        <begin position="280"/>
        <end position="314"/>
    </location>
</feature>
<evidence type="ECO:0000256" key="1">
    <source>
        <dbReference type="ARBA" id="ARBA00022737"/>
    </source>
</evidence>
<protein>
    <recommendedName>
        <fullName evidence="6">Pentatricopeptide repeat-containing protein</fullName>
    </recommendedName>
</protein>
<dbReference type="Proteomes" id="UP001454036">
    <property type="component" value="Unassembled WGS sequence"/>
</dbReference>
<feature type="repeat" description="PPR" evidence="2">
    <location>
        <begin position="382"/>
        <end position="416"/>
    </location>
</feature>
<feature type="region of interest" description="Disordered" evidence="3">
    <location>
        <begin position="1"/>
        <end position="74"/>
    </location>
</feature>
<dbReference type="InterPro" id="IPR046960">
    <property type="entry name" value="PPR_At4g14850-like_plant"/>
</dbReference>
<feature type="compositionally biased region" description="Polar residues" evidence="3">
    <location>
        <begin position="1"/>
        <end position="11"/>
    </location>
</feature>
<evidence type="ECO:0000256" key="2">
    <source>
        <dbReference type="PROSITE-ProRule" id="PRU00708"/>
    </source>
</evidence>
<evidence type="ECO:0000313" key="4">
    <source>
        <dbReference type="EMBL" id="GAA0157225.1"/>
    </source>
</evidence>
<dbReference type="PANTHER" id="PTHR47926:SF354">
    <property type="entry name" value="REPEAT (PPR-LIKE) SUPERFAMILY PROTEIN, PUTATIVE-RELATED"/>
    <property type="match status" value="1"/>
</dbReference>
<sequence length="691" mass="77957">MDTILSSTNHNLIPPPPKRHRKPPPHNHSSFKPPSPPPHSASSRIKKTPNPSNSKQPKNFTQQDAFPKSLPLHNKNPHAIYQDIQRFANQRKIKEALTILDYLEQKGVPVNVTTLGAVIEACVKRKAVKEGGIVHAHVRINGFESNEYLQTKLVHMYASFGCIEDAKKVFDEMPVRSVYPWNALLRGNVVLGGRNYKGVLGTFLEMRELGVDLNVYSFSCLIKSLAGARAFYQGLKAHGLLIKNGLLDDRIIRTCLIDMYFKCGKVKLGCRVFEEVEERDVVVWGTIISGFAHNRLGKEALEFVRWMISEGLYVNSVILTIIIPVIGDLWARRIGKEVHAYVIKTKEYSKQLFIQSSLIDMYCKCGDMVSGRKVFYASEERNAISWTALLSGYVANGRLEQALRSIIWMQQEGFKPDVVTLATVLPVCGKLKALRQGKEIHAYTIKRHLLPNVSVETSLMMMYSNCGLLEYSLGVFSGMERKNVISWTGMIDSYLECRCLNEALGVFRDMQLSKHRPDSVAMARILRICAELEVLNLGREIHGQILKKDLESIPFVSAELIKMYGKCGAIGKANLAFDATYAKGAMTWTAIIEAYGCNGLYQEAIDLFQKMMSDGFSPNHYTLEVVLRICELAGFADEACRFFSLMTERYKIKATEEHYTIIIDLLTHLGLVEKAQRFMRLKESLVVDIPT</sequence>
<evidence type="ECO:0008006" key="6">
    <source>
        <dbReference type="Google" id="ProtNLM"/>
    </source>
</evidence>
<feature type="repeat" description="PPR" evidence="2">
    <location>
        <begin position="584"/>
        <end position="618"/>
    </location>
</feature>
<dbReference type="EMBL" id="BAABME010019452">
    <property type="protein sequence ID" value="GAA0157225.1"/>
    <property type="molecule type" value="Genomic_DNA"/>
</dbReference>
<evidence type="ECO:0000256" key="3">
    <source>
        <dbReference type="SAM" id="MobiDB-lite"/>
    </source>
</evidence>
<dbReference type="FunFam" id="1.25.40.10:FF:001058">
    <property type="entry name" value="Pentatricopeptide repeat-containing protein chloroplastic"/>
    <property type="match status" value="1"/>
</dbReference>
<reference evidence="4 5" key="1">
    <citation type="submission" date="2024-01" db="EMBL/GenBank/DDBJ databases">
        <title>The complete chloroplast genome sequence of Lithospermum erythrorhizon: insights into the phylogenetic relationship among Boraginaceae species and the maternal lineages of purple gromwells.</title>
        <authorList>
            <person name="Okada T."/>
            <person name="Watanabe K."/>
        </authorList>
    </citation>
    <scope>NUCLEOTIDE SEQUENCE [LARGE SCALE GENOMIC DNA]</scope>
</reference>
<dbReference type="InterPro" id="IPR002885">
    <property type="entry name" value="PPR_rpt"/>
</dbReference>
<comment type="caution">
    <text evidence="4">The sequence shown here is derived from an EMBL/GenBank/DDBJ whole genome shotgun (WGS) entry which is preliminary data.</text>
</comment>
<gene>
    <name evidence="4" type="ORF">LIER_38418</name>
</gene>
<dbReference type="InterPro" id="IPR011990">
    <property type="entry name" value="TPR-like_helical_dom_sf"/>
</dbReference>